<dbReference type="AlphaFoldDB" id="A0A9R1UDW6"/>
<reference evidence="1 2" key="1">
    <citation type="journal article" date="2017" name="Nat. Commun.">
        <title>Genome assembly with in vitro proximity ligation data and whole-genome triplication in lettuce.</title>
        <authorList>
            <person name="Reyes-Chin-Wo S."/>
            <person name="Wang Z."/>
            <person name="Yang X."/>
            <person name="Kozik A."/>
            <person name="Arikit S."/>
            <person name="Song C."/>
            <person name="Xia L."/>
            <person name="Froenicke L."/>
            <person name="Lavelle D.O."/>
            <person name="Truco M.J."/>
            <person name="Xia R."/>
            <person name="Zhu S."/>
            <person name="Xu C."/>
            <person name="Xu H."/>
            <person name="Xu X."/>
            <person name="Cox K."/>
            <person name="Korf I."/>
            <person name="Meyers B.C."/>
            <person name="Michelmore R.W."/>
        </authorList>
    </citation>
    <scope>NUCLEOTIDE SEQUENCE [LARGE SCALE GENOMIC DNA]</scope>
    <source>
        <strain evidence="2">cv. Salinas</strain>
        <tissue evidence="1">Seedlings</tissue>
    </source>
</reference>
<dbReference type="Proteomes" id="UP000235145">
    <property type="component" value="Unassembled WGS sequence"/>
</dbReference>
<protein>
    <submittedName>
        <fullName evidence="1">Uncharacterized protein</fullName>
    </submittedName>
</protein>
<evidence type="ECO:0000313" key="1">
    <source>
        <dbReference type="EMBL" id="KAJ0185295.1"/>
    </source>
</evidence>
<evidence type="ECO:0000313" key="2">
    <source>
        <dbReference type="Proteomes" id="UP000235145"/>
    </source>
</evidence>
<dbReference type="EMBL" id="NBSK02000009">
    <property type="protein sequence ID" value="KAJ0185295.1"/>
    <property type="molecule type" value="Genomic_DNA"/>
</dbReference>
<comment type="caution">
    <text evidence="1">The sequence shown here is derived from an EMBL/GenBank/DDBJ whole genome shotgun (WGS) entry which is preliminary data.</text>
</comment>
<gene>
    <name evidence="1" type="ORF">LSAT_V11C900498980</name>
</gene>
<accession>A0A9R1UDW6</accession>
<keyword evidence="2" id="KW-1185">Reference proteome</keyword>
<proteinExistence type="predicted"/>
<organism evidence="1 2">
    <name type="scientific">Lactuca sativa</name>
    <name type="common">Garden lettuce</name>
    <dbReference type="NCBI Taxonomy" id="4236"/>
    <lineage>
        <taxon>Eukaryota</taxon>
        <taxon>Viridiplantae</taxon>
        <taxon>Streptophyta</taxon>
        <taxon>Embryophyta</taxon>
        <taxon>Tracheophyta</taxon>
        <taxon>Spermatophyta</taxon>
        <taxon>Magnoliopsida</taxon>
        <taxon>eudicotyledons</taxon>
        <taxon>Gunneridae</taxon>
        <taxon>Pentapetalae</taxon>
        <taxon>asterids</taxon>
        <taxon>campanulids</taxon>
        <taxon>Asterales</taxon>
        <taxon>Asteraceae</taxon>
        <taxon>Cichorioideae</taxon>
        <taxon>Cichorieae</taxon>
        <taxon>Lactucinae</taxon>
        <taxon>Lactuca</taxon>
    </lineage>
</organism>
<name>A0A9R1UDW6_LACSA</name>
<sequence>MFRQSCFGDYVNMSMVCFYRKSFFLVTSLRFGDYLHPSSSFAAFKECVVPFVSLSCSVSMDDLTNVFNNLLHRLSDEDVTSVSLLYIC</sequence>